<dbReference type="Proteomes" id="UP000521017">
    <property type="component" value="Unassembled WGS sequence"/>
</dbReference>
<protein>
    <submittedName>
        <fullName evidence="8">KDO2-lipid IV(A) lauroyltransferase</fullName>
        <ecNumber evidence="8">2.3.1.241</ecNumber>
    </submittedName>
</protein>
<sequence>MFKRTTSQIGIFFLYLLALLPLPVLYVFANGIYVLLYYVFGYRRAVVRENLHQAFPEKSEEEISQIEKKYYKYLSALIFEIIKMATISKAEVQKRFKYKNTEIINAYFERGESVLACSGHYGNWEWGTLSIGLSLKCDTYAIYKTLSNNEFDNWFHRIRTRFGNKLVPMRQTFRALTDSKGSPTMFLFGNDQAPPKSESHYWTEFLNQQTSIQQGMEKIAIKTSRPIFYIKVNVIKKGYYEVDFVPICLHPDRTPINEITQKHALLLEKLIQEEPAYWLWSHRRWKHQPTQQPEDLVHA</sequence>
<dbReference type="GO" id="GO:0005886">
    <property type="term" value="C:plasma membrane"/>
    <property type="evidence" value="ECO:0007669"/>
    <property type="project" value="UniProtKB-SubCell"/>
</dbReference>
<keyword evidence="4 8" id="KW-0808">Transferase</keyword>
<dbReference type="EMBL" id="JACHCC010000016">
    <property type="protein sequence ID" value="MBB6502843.1"/>
    <property type="molecule type" value="Genomic_DNA"/>
</dbReference>
<dbReference type="GO" id="GO:0008913">
    <property type="term" value="F:Kdo2-lipid IVA acyltransferase activity"/>
    <property type="evidence" value="ECO:0007669"/>
    <property type="project" value="UniProtKB-EC"/>
</dbReference>
<comment type="caution">
    <text evidence="8">The sequence shown here is derived from an EMBL/GenBank/DDBJ whole genome shotgun (WGS) entry which is preliminary data.</text>
</comment>
<dbReference type="AlphaFoldDB" id="A0A7X0J868"/>
<gene>
    <name evidence="8" type="ORF">HDF25_005026</name>
</gene>
<reference evidence="8 9" key="1">
    <citation type="submission" date="2020-08" db="EMBL/GenBank/DDBJ databases">
        <title>Genomic Encyclopedia of Type Strains, Phase IV (KMG-V): Genome sequencing to study the core and pangenomes of soil and plant-associated prokaryotes.</title>
        <authorList>
            <person name="Whitman W."/>
        </authorList>
    </citation>
    <scope>NUCLEOTIDE SEQUENCE [LARGE SCALE GENOMIC DNA]</scope>
    <source>
        <strain evidence="8 9">M2T3</strain>
    </source>
</reference>
<comment type="subcellular location">
    <subcellularLocation>
        <location evidence="1">Cell inner membrane</location>
    </subcellularLocation>
</comment>
<accession>A0A7X0J868</accession>
<evidence type="ECO:0000256" key="2">
    <source>
        <dbReference type="ARBA" id="ARBA00022475"/>
    </source>
</evidence>
<dbReference type="PANTHER" id="PTHR30606:SF10">
    <property type="entry name" value="PHOSPHATIDYLINOSITOL MANNOSIDE ACYLTRANSFERASE"/>
    <property type="match status" value="1"/>
</dbReference>
<dbReference type="CDD" id="cd07984">
    <property type="entry name" value="LPLAT_LABLAT-like"/>
    <property type="match status" value="1"/>
</dbReference>
<keyword evidence="5 7" id="KW-0472">Membrane</keyword>
<dbReference type="Pfam" id="PF03279">
    <property type="entry name" value="Lip_A_acyltrans"/>
    <property type="match status" value="1"/>
</dbReference>
<evidence type="ECO:0000256" key="4">
    <source>
        <dbReference type="ARBA" id="ARBA00022679"/>
    </source>
</evidence>
<dbReference type="PANTHER" id="PTHR30606">
    <property type="entry name" value="LIPID A BIOSYNTHESIS LAUROYL ACYLTRANSFERASE"/>
    <property type="match status" value="1"/>
</dbReference>
<evidence type="ECO:0000313" key="9">
    <source>
        <dbReference type="Proteomes" id="UP000521017"/>
    </source>
</evidence>
<evidence type="ECO:0000256" key="3">
    <source>
        <dbReference type="ARBA" id="ARBA00022519"/>
    </source>
</evidence>
<organism evidence="8 9">
    <name type="scientific">Pedobacter cryoconitis</name>
    <dbReference type="NCBI Taxonomy" id="188932"/>
    <lineage>
        <taxon>Bacteria</taxon>
        <taxon>Pseudomonadati</taxon>
        <taxon>Bacteroidota</taxon>
        <taxon>Sphingobacteriia</taxon>
        <taxon>Sphingobacteriales</taxon>
        <taxon>Sphingobacteriaceae</taxon>
        <taxon>Pedobacter</taxon>
    </lineage>
</organism>
<dbReference type="GO" id="GO:0009247">
    <property type="term" value="P:glycolipid biosynthetic process"/>
    <property type="evidence" value="ECO:0007669"/>
    <property type="project" value="UniProtKB-ARBA"/>
</dbReference>
<dbReference type="InterPro" id="IPR004960">
    <property type="entry name" value="LipA_acyltrans"/>
</dbReference>
<proteinExistence type="predicted"/>
<evidence type="ECO:0000256" key="1">
    <source>
        <dbReference type="ARBA" id="ARBA00004533"/>
    </source>
</evidence>
<feature type="transmembrane region" description="Helical" evidence="7">
    <location>
        <begin position="12"/>
        <end position="40"/>
    </location>
</feature>
<name>A0A7X0J868_9SPHI</name>
<evidence type="ECO:0000256" key="7">
    <source>
        <dbReference type="SAM" id="Phobius"/>
    </source>
</evidence>
<keyword evidence="7" id="KW-0812">Transmembrane</keyword>
<keyword evidence="2" id="KW-1003">Cell membrane</keyword>
<keyword evidence="7" id="KW-1133">Transmembrane helix</keyword>
<dbReference type="RefSeq" id="WP_184629087.1">
    <property type="nucleotide sequence ID" value="NZ_JACHCC010000016.1"/>
</dbReference>
<evidence type="ECO:0000256" key="6">
    <source>
        <dbReference type="ARBA" id="ARBA00023315"/>
    </source>
</evidence>
<evidence type="ECO:0000256" key="5">
    <source>
        <dbReference type="ARBA" id="ARBA00023136"/>
    </source>
</evidence>
<keyword evidence="3" id="KW-0997">Cell inner membrane</keyword>
<dbReference type="EC" id="2.3.1.241" evidence="8"/>
<keyword evidence="6 8" id="KW-0012">Acyltransferase</keyword>
<evidence type="ECO:0000313" key="8">
    <source>
        <dbReference type="EMBL" id="MBB6502843.1"/>
    </source>
</evidence>